<dbReference type="GO" id="GO:0000978">
    <property type="term" value="F:RNA polymerase II cis-regulatory region sequence-specific DNA binding"/>
    <property type="evidence" value="ECO:0000318"/>
    <property type="project" value="GO_Central"/>
</dbReference>
<dbReference type="GO" id="GO:0045944">
    <property type="term" value="P:positive regulation of transcription by RNA polymerase II"/>
    <property type="evidence" value="ECO:0007669"/>
    <property type="project" value="InterPro"/>
</dbReference>
<protein>
    <recommendedName>
        <fullName evidence="7">MADS-box domain-containing protein</fullName>
    </recommendedName>
</protein>
<dbReference type="PANTHER" id="PTHR11945">
    <property type="entry name" value="MADS BOX PROTEIN"/>
    <property type="match status" value="1"/>
</dbReference>
<proteinExistence type="predicted"/>
<dbReference type="OMA" id="VMDTVHR"/>
<dbReference type="InterPro" id="IPR033896">
    <property type="entry name" value="MEF2-like_N"/>
</dbReference>
<keyword evidence="5" id="KW-0539">Nucleus</keyword>
<dbReference type="GO" id="GO:0046983">
    <property type="term" value="F:protein dimerization activity"/>
    <property type="evidence" value="ECO:0007669"/>
    <property type="project" value="InterPro"/>
</dbReference>
<dbReference type="OrthoDB" id="778914at2759"/>
<dbReference type="PANTHER" id="PTHR11945:SF629">
    <property type="entry name" value="OS02G0164450 PROTEIN"/>
    <property type="match status" value="1"/>
</dbReference>
<dbReference type="GO" id="GO:0000981">
    <property type="term" value="F:DNA-binding transcription factor activity, RNA polymerase II-specific"/>
    <property type="evidence" value="ECO:0000318"/>
    <property type="project" value="GO_Central"/>
</dbReference>
<accession>A0A1B6Q9V7</accession>
<dbReference type="FunFam" id="3.40.1810.10:FF:000006">
    <property type="entry name" value="Agamous-like MADS-box protein AGL62"/>
    <property type="match status" value="1"/>
</dbReference>
<dbReference type="AlphaFoldDB" id="A0A1B6Q9V7"/>
<evidence type="ECO:0000256" key="2">
    <source>
        <dbReference type="ARBA" id="ARBA00023015"/>
    </source>
</evidence>
<dbReference type="FunCoup" id="A0A1B6Q9V7">
    <property type="interactions" value="22"/>
</dbReference>
<gene>
    <name evidence="8" type="ORF">SORBI_3002G080600</name>
</gene>
<dbReference type="InParanoid" id="A0A1B6Q9V7"/>
<sequence length="246" mass="27115">MPRRKTEIKHIENEDARKVCFSKRRQGLFKKASELSILCGATVGSVVFSNSGRSFSFGHPSINDVADRFLNSVAPVDFASGGASHDNSGAVMDTVHRLNMELSELQQALDSENKKKERLKEAIEKEKGQPMMQWLNANVLELGLAELQEFQKCLEAVDIAVKEKTNQILAEARQTTQGSVPQLPMEIPSTSRYQFGQHISANSMAFTDPRSSNGFTDGFEVNDPLRSGGLQDVCGLGNFLNNQNHG</sequence>
<keyword evidence="4" id="KW-0804">Transcription</keyword>
<comment type="subcellular location">
    <subcellularLocation>
        <location evidence="1">Nucleus</location>
    </subcellularLocation>
</comment>
<dbReference type="CDD" id="cd00265">
    <property type="entry name" value="MADS_MEF2_like"/>
    <property type="match status" value="1"/>
</dbReference>
<dbReference type="InterPro" id="IPR036879">
    <property type="entry name" value="TF_MADSbox_sf"/>
</dbReference>
<keyword evidence="2" id="KW-0805">Transcription regulation</keyword>
<keyword evidence="6" id="KW-0175">Coiled coil</keyword>
<keyword evidence="9" id="KW-1185">Reference proteome</keyword>
<dbReference type="InterPro" id="IPR002100">
    <property type="entry name" value="TF_MADSbox"/>
</dbReference>
<evidence type="ECO:0000256" key="1">
    <source>
        <dbReference type="ARBA" id="ARBA00004123"/>
    </source>
</evidence>
<dbReference type="Gene3D" id="3.40.1810.10">
    <property type="entry name" value="Transcription factor, MADS-box"/>
    <property type="match status" value="1"/>
</dbReference>
<evidence type="ECO:0000256" key="3">
    <source>
        <dbReference type="ARBA" id="ARBA00023125"/>
    </source>
</evidence>
<reference evidence="8 9" key="1">
    <citation type="journal article" date="2009" name="Nature">
        <title>The Sorghum bicolor genome and the diversification of grasses.</title>
        <authorList>
            <person name="Paterson A.H."/>
            <person name="Bowers J.E."/>
            <person name="Bruggmann R."/>
            <person name="Dubchak I."/>
            <person name="Grimwood J."/>
            <person name="Gundlach H."/>
            <person name="Haberer G."/>
            <person name="Hellsten U."/>
            <person name="Mitros T."/>
            <person name="Poliakov A."/>
            <person name="Schmutz J."/>
            <person name="Spannagl M."/>
            <person name="Tang H."/>
            <person name="Wang X."/>
            <person name="Wicker T."/>
            <person name="Bharti A.K."/>
            <person name="Chapman J."/>
            <person name="Feltus F.A."/>
            <person name="Gowik U."/>
            <person name="Grigoriev I.V."/>
            <person name="Lyons E."/>
            <person name="Maher C.A."/>
            <person name="Martis M."/>
            <person name="Narechania A."/>
            <person name="Otillar R.P."/>
            <person name="Penning B.W."/>
            <person name="Salamov A.A."/>
            <person name="Wang Y."/>
            <person name="Zhang L."/>
            <person name="Carpita N.C."/>
            <person name="Freeling M."/>
            <person name="Gingle A.R."/>
            <person name="Hash C.T."/>
            <person name="Keller B."/>
            <person name="Klein P."/>
            <person name="Kresovich S."/>
            <person name="McCann M.C."/>
            <person name="Ming R."/>
            <person name="Peterson D.G."/>
            <person name="Mehboob-ur-Rahman"/>
            <person name="Ware D."/>
            <person name="Westhoff P."/>
            <person name="Mayer K.F."/>
            <person name="Messing J."/>
            <person name="Rokhsar D.S."/>
        </authorList>
    </citation>
    <scope>NUCLEOTIDE SEQUENCE [LARGE SCALE GENOMIC DNA]</scope>
    <source>
        <strain evidence="9">cv. BTx623</strain>
    </source>
</reference>
<evidence type="ECO:0000313" key="8">
    <source>
        <dbReference type="EMBL" id="KXG34713.1"/>
    </source>
</evidence>
<evidence type="ECO:0000313" key="9">
    <source>
        <dbReference type="Proteomes" id="UP000000768"/>
    </source>
</evidence>
<dbReference type="SMART" id="SM00432">
    <property type="entry name" value="MADS"/>
    <property type="match status" value="1"/>
</dbReference>
<name>A0A1B6Q9V7_SORBI</name>
<dbReference type="Pfam" id="PF00319">
    <property type="entry name" value="SRF-TF"/>
    <property type="match status" value="1"/>
</dbReference>
<dbReference type="SUPFAM" id="SSF55455">
    <property type="entry name" value="SRF-like"/>
    <property type="match status" value="1"/>
</dbReference>
<keyword evidence="3" id="KW-0238">DNA-binding</keyword>
<evidence type="ECO:0000256" key="4">
    <source>
        <dbReference type="ARBA" id="ARBA00023163"/>
    </source>
</evidence>
<dbReference type="PROSITE" id="PS50066">
    <property type="entry name" value="MADS_BOX_2"/>
    <property type="match status" value="1"/>
</dbReference>
<evidence type="ECO:0000256" key="5">
    <source>
        <dbReference type="ARBA" id="ARBA00023242"/>
    </source>
</evidence>
<reference evidence="9" key="2">
    <citation type="journal article" date="2018" name="Plant J.">
        <title>The Sorghum bicolor reference genome: improved assembly, gene annotations, a transcriptome atlas, and signatures of genome organization.</title>
        <authorList>
            <person name="McCormick R.F."/>
            <person name="Truong S.K."/>
            <person name="Sreedasyam A."/>
            <person name="Jenkins J."/>
            <person name="Shu S."/>
            <person name="Sims D."/>
            <person name="Kennedy M."/>
            <person name="Amirebrahimi M."/>
            <person name="Weers B.D."/>
            <person name="McKinley B."/>
            <person name="Mattison A."/>
            <person name="Morishige D.T."/>
            <person name="Grimwood J."/>
            <person name="Schmutz J."/>
            <person name="Mullet J.E."/>
        </authorList>
    </citation>
    <scope>NUCLEOTIDE SEQUENCE [LARGE SCALE GENOMIC DNA]</scope>
    <source>
        <strain evidence="9">cv. BTx623</strain>
    </source>
</reference>
<dbReference type="GO" id="GO:0005634">
    <property type="term" value="C:nucleus"/>
    <property type="evidence" value="ECO:0007669"/>
    <property type="project" value="UniProtKB-SubCell"/>
</dbReference>
<evidence type="ECO:0000256" key="6">
    <source>
        <dbReference type="SAM" id="Coils"/>
    </source>
</evidence>
<evidence type="ECO:0000259" key="7">
    <source>
        <dbReference type="PROSITE" id="PS50066"/>
    </source>
</evidence>
<dbReference type="EMBL" id="CM000761">
    <property type="protein sequence ID" value="KXG34713.1"/>
    <property type="molecule type" value="Genomic_DNA"/>
</dbReference>
<organism evidence="8 9">
    <name type="scientific">Sorghum bicolor</name>
    <name type="common">Sorghum</name>
    <name type="synonym">Sorghum vulgare</name>
    <dbReference type="NCBI Taxonomy" id="4558"/>
    <lineage>
        <taxon>Eukaryota</taxon>
        <taxon>Viridiplantae</taxon>
        <taxon>Streptophyta</taxon>
        <taxon>Embryophyta</taxon>
        <taxon>Tracheophyta</taxon>
        <taxon>Spermatophyta</taxon>
        <taxon>Magnoliopsida</taxon>
        <taxon>Liliopsida</taxon>
        <taxon>Poales</taxon>
        <taxon>Poaceae</taxon>
        <taxon>PACMAD clade</taxon>
        <taxon>Panicoideae</taxon>
        <taxon>Andropogonodae</taxon>
        <taxon>Andropogoneae</taxon>
        <taxon>Sorghinae</taxon>
        <taxon>Sorghum</taxon>
    </lineage>
</organism>
<feature type="coiled-coil region" evidence="6">
    <location>
        <begin position="95"/>
        <end position="129"/>
    </location>
</feature>
<dbReference type="eggNOG" id="KOG0014">
    <property type="taxonomic scope" value="Eukaryota"/>
</dbReference>
<feature type="domain" description="MADS-box" evidence="7">
    <location>
        <begin position="1"/>
        <end position="61"/>
    </location>
</feature>
<dbReference type="GO" id="GO:0006357">
    <property type="term" value="P:regulation of transcription by RNA polymerase II"/>
    <property type="evidence" value="ECO:0000318"/>
    <property type="project" value="GO_Central"/>
</dbReference>
<dbReference type="Gramene" id="KXG34713">
    <property type="protein sequence ID" value="KXG34713"/>
    <property type="gene ID" value="SORBI_3002G080600"/>
</dbReference>
<dbReference type="Proteomes" id="UP000000768">
    <property type="component" value="Chromosome 2"/>
</dbReference>
<dbReference type="PRINTS" id="PR00404">
    <property type="entry name" value="MADSDOMAIN"/>
</dbReference>